<dbReference type="EMBL" id="DTHO01000016">
    <property type="protein sequence ID" value="HGG99168.1"/>
    <property type="molecule type" value="Genomic_DNA"/>
</dbReference>
<dbReference type="AlphaFoldDB" id="A0A7C4ELM1"/>
<dbReference type="GO" id="GO:0030163">
    <property type="term" value="P:protein catabolic process"/>
    <property type="evidence" value="ECO:0007669"/>
    <property type="project" value="InterPro"/>
</dbReference>
<dbReference type="SUPFAM" id="SSF54211">
    <property type="entry name" value="Ribosomal protein S5 domain 2-like"/>
    <property type="match status" value="1"/>
</dbReference>
<dbReference type="PROSITE" id="PS51786">
    <property type="entry name" value="LON_PROTEOLYTIC"/>
    <property type="match status" value="1"/>
</dbReference>
<evidence type="ECO:0000256" key="1">
    <source>
        <dbReference type="ARBA" id="ARBA00022670"/>
    </source>
</evidence>
<keyword evidence="2" id="KW-0378">Hydrolase</keyword>
<keyword evidence="4" id="KW-0067">ATP-binding</keyword>
<dbReference type="InterPro" id="IPR046844">
    <property type="entry name" value="Lon-like_helical"/>
</dbReference>
<proteinExistence type="inferred from homology"/>
<feature type="domain" description="Lon proteolytic" evidence="3">
    <location>
        <begin position="564"/>
        <end position="759"/>
    </location>
</feature>
<sequence>MIKKLLSKDVYKICDETIFDFETTTELPPLTGTIGQDRAVASLEFGLNLPAKGFNIYALGAQGTGKMRAIRSLLSQKAKKESVPPDWCYLYNFKNPDTPIAVNLPAGKAKEFQKDMENLILTLRTEIPKAFESKEYDKQRNKILEDFQQKQKEWFSSVEEEARSKGFAIRKALAGLIIVPVKRDGEPLTEEEFLSLDTDTRKRIDEIGKMLQDKLDDVVRAVKEAEKIVKEMLTKLERQIALDVIEQPIEELKNKYSFNDKVVEYLSAVKEDILNNIQDFKVSEEVAPPLPPFMKLPKEIPFAKYSVNVLVDNSSTEGAPVIYEPNPTYLNLFGRIEYKIQYGMAITDFTMIKPGSLHKANGGYIVMDALSLLKNLFSYDALKRALRSKEIRIEDVWEQYRLITTSTLRPEPIPLNVKVILTGTPFLYYLLYNYDDEYKELFKVKADFDIWMPRNEENIKKYAQFISLCQKEEELLPFHRSAVAKIVEYGSRLAEHQEKLSTRFSIIADLIREAHFWAKKNGQGIVKAEHVVQALEQKVYRSASIEEKLRELILEDVLIVETSGKKVGQINGLAVIDLGDYSFGKPSRITARTYLGKAGIVNIERETKMSGRIHEKAVMILSSYLWSKYAIKKPISLSASLTFEQLYEMIEGDSATCAELYALLSSIAEIPLKQSIAVTGSMDQKGEVQPVGGINEKIEGFFELCKIRGFDGTHGVIIPRRNVKHLMLKEDIQKAIKDGAFHIYAIDYAEEGLEILTDMPAGELQADGTYPEGTVNCIVMKKLEEMSELLKKKEKEDEKEKKDNKEN</sequence>
<protein>
    <recommendedName>
        <fullName evidence="2">endopeptidase La</fullName>
        <ecNumber evidence="2">3.4.21.53</ecNumber>
    </recommendedName>
</protein>
<keyword evidence="4" id="KW-0547">Nucleotide-binding</keyword>
<evidence type="ECO:0000313" key="4">
    <source>
        <dbReference type="EMBL" id="HGG99168.1"/>
    </source>
</evidence>
<dbReference type="GO" id="GO:0006508">
    <property type="term" value="P:proteolysis"/>
    <property type="evidence" value="ECO:0007669"/>
    <property type="project" value="UniProtKB-KW"/>
</dbReference>
<feature type="active site" evidence="2">
    <location>
        <position position="654"/>
    </location>
</feature>
<dbReference type="Pfam" id="PF13654">
    <property type="entry name" value="AAA_32"/>
    <property type="match status" value="1"/>
</dbReference>
<dbReference type="GO" id="GO:0004252">
    <property type="term" value="F:serine-type endopeptidase activity"/>
    <property type="evidence" value="ECO:0007669"/>
    <property type="project" value="UniProtKB-UniRule"/>
</dbReference>
<dbReference type="Pfam" id="PF20437">
    <property type="entry name" value="LonC_helical"/>
    <property type="match status" value="1"/>
</dbReference>
<comment type="catalytic activity">
    <reaction evidence="2">
        <text>Hydrolysis of proteins in presence of ATP.</text>
        <dbReference type="EC" id="3.4.21.53"/>
    </reaction>
</comment>
<reference evidence="4" key="1">
    <citation type="journal article" date="2020" name="mSystems">
        <title>Genome- and Community-Level Interaction Insights into Carbon Utilization and Element Cycling Functions of Hydrothermarchaeota in Hydrothermal Sediment.</title>
        <authorList>
            <person name="Zhou Z."/>
            <person name="Liu Y."/>
            <person name="Xu W."/>
            <person name="Pan J."/>
            <person name="Luo Z.H."/>
            <person name="Li M."/>
        </authorList>
    </citation>
    <scope>NUCLEOTIDE SEQUENCE [LARGE SCALE GENOMIC DNA]</scope>
    <source>
        <strain evidence="4">SpSt-788</strain>
    </source>
</reference>
<dbReference type="InterPro" id="IPR027417">
    <property type="entry name" value="P-loop_NTPase"/>
</dbReference>
<gene>
    <name evidence="4" type="ORF">ENV75_01775</name>
</gene>
<dbReference type="GO" id="GO:0004176">
    <property type="term" value="F:ATP-dependent peptidase activity"/>
    <property type="evidence" value="ECO:0007669"/>
    <property type="project" value="UniProtKB-UniRule"/>
</dbReference>
<dbReference type="Gene3D" id="3.40.50.300">
    <property type="entry name" value="P-loop containing nucleotide triphosphate hydrolases"/>
    <property type="match status" value="2"/>
</dbReference>
<dbReference type="InterPro" id="IPR046843">
    <property type="entry name" value="LonB_AAA-LID"/>
</dbReference>
<dbReference type="InterPro" id="IPR020568">
    <property type="entry name" value="Ribosomal_Su5_D2-typ_SF"/>
</dbReference>
<dbReference type="Gene3D" id="3.30.230.10">
    <property type="match status" value="1"/>
</dbReference>
<organism evidence="4">
    <name type="scientific">Thermodesulfovibrio aggregans</name>
    <dbReference type="NCBI Taxonomy" id="86166"/>
    <lineage>
        <taxon>Bacteria</taxon>
        <taxon>Pseudomonadati</taxon>
        <taxon>Nitrospirota</taxon>
        <taxon>Thermodesulfovibrionia</taxon>
        <taxon>Thermodesulfovibrionales</taxon>
        <taxon>Thermodesulfovibrionaceae</taxon>
        <taxon>Thermodesulfovibrio</taxon>
    </lineage>
</organism>
<dbReference type="InterPro" id="IPR041699">
    <property type="entry name" value="AAA_32"/>
</dbReference>
<dbReference type="EC" id="3.4.21.53" evidence="2"/>
<feature type="active site" evidence="2">
    <location>
        <position position="697"/>
    </location>
</feature>
<accession>A0A7C4ELM1</accession>
<dbReference type="Pfam" id="PF20436">
    <property type="entry name" value="LonB_AAA-LID"/>
    <property type="match status" value="1"/>
</dbReference>
<dbReference type="PRINTS" id="PR00830">
    <property type="entry name" value="ENDOLAPTASE"/>
</dbReference>
<keyword evidence="2" id="KW-0720">Serine protease</keyword>
<dbReference type="InterPro" id="IPR008269">
    <property type="entry name" value="Lon_proteolytic"/>
</dbReference>
<evidence type="ECO:0000259" key="3">
    <source>
        <dbReference type="PROSITE" id="PS51786"/>
    </source>
</evidence>
<dbReference type="GO" id="GO:0005524">
    <property type="term" value="F:ATP binding"/>
    <property type="evidence" value="ECO:0007669"/>
    <property type="project" value="UniProtKB-KW"/>
</dbReference>
<keyword evidence="1 2" id="KW-0645">Protease</keyword>
<dbReference type="InterPro" id="IPR027065">
    <property type="entry name" value="Lon_Prtase"/>
</dbReference>
<dbReference type="PANTHER" id="PTHR10046">
    <property type="entry name" value="ATP DEPENDENT LON PROTEASE FAMILY MEMBER"/>
    <property type="match status" value="1"/>
</dbReference>
<dbReference type="SUPFAM" id="SSF52540">
    <property type="entry name" value="P-loop containing nucleoside triphosphate hydrolases"/>
    <property type="match status" value="1"/>
</dbReference>
<comment type="caution">
    <text evidence="4">The sequence shown here is derived from an EMBL/GenBank/DDBJ whole genome shotgun (WGS) entry which is preliminary data.</text>
</comment>
<evidence type="ECO:0000256" key="2">
    <source>
        <dbReference type="PROSITE-ProRule" id="PRU01122"/>
    </source>
</evidence>
<dbReference type="Gene3D" id="1.10.8.60">
    <property type="match status" value="1"/>
</dbReference>
<comment type="similarity">
    <text evidence="2">Belongs to the peptidase S16 family.</text>
</comment>
<dbReference type="InterPro" id="IPR014721">
    <property type="entry name" value="Ribsml_uS5_D2-typ_fold_subgr"/>
</dbReference>
<name>A0A7C4ELM1_9BACT</name>
<dbReference type="Pfam" id="PF05362">
    <property type="entry name" value="Lon_C"/>
    <property type="match status" value="1"/>
</dbReference>